<reference evidence="7" key="1">
    <citation type="submission" date="2015-04" db="EMBL/GenBank/DDBJ databases">
        <title>The genome sequence of the plant pathogenic Rhizarian Plasmodiophora brassicae reveals insights in its biotrophic life cycle and the origin of chitin synthesis.</title>
        <authorList>
            <person name="Schwelm A."/>
            <person name="Fogelqvist J."/>
            <person name="Knaust A."/>
            <person name="Julke S."/>
            <person name="Lilja T."/>
            <person name="Dhandapani V."/>
            <person name="Bonilla-Rosso G."/>
            <person name="Karlsson M."/>
            <person name="Shevchenko A."/>
            <person name="Choi S.R."/>
            <person name="Kim H.G."/>
            <person name="Park J.Y."/>
            <person name="Lim Y.P."/>
            <person name="Ludwig-Muller J."/>
            <person name="Dixelius C."/>
        </authorList>
    </citation>
    <scope>NUCLEOTIDE SEQUENCE</scope>
    <source>
        <tissue evidence="7">Potato root galls</tissue>
    </source>
</reference>
<dbReference type="EMBL" id="HACM01010231">
    <property type="protein sequence ID" value="CRZ10673.1"/>
    <property type="molecule type" value="Transcribed_RNA"/>
</dbReference>
<sequence length="716" mass="82020">MSVGTATSSIEALVPGKDFSNELPAISIEEASDIRRYLQEHKLQVGEIHLLEGLLLNRLAVIDEENIRAMFSDEIAAQSLCNDVSKVQDATTNMDKWLRHYDRQLNRMKVGIGQIEHRNRLLDLQERNHTLLAETLHNLLKDLSLASGTLTELKSPSILTSNSLQSFRKTIDAAKELNGLLKRRFLNGLENLAAVREKRQEMEQIRKNFCGHAVTFFSQLFLIEQKKLSEHSHSEESVLPNTEKAHLSLGKYEELITVLESLDMDSYISVRQHYIRQFQMLHFTQFSSFFQLQKKLVLREKRDNGLNSMPLTHDNATISKASSSRSINKENKKVITDIFESSLECILPILVAEKEFCMGFFGVKQLEPTDGVAVDQGEEIDRKNEVDILEMMRLLFKGLEEELVALADKGDEMDHLYSLKMLVKVEQLQQEYDGTCAYVELLLSQLRSHTQLLFNEFSKEQLSWIETIKVSAKRCGILAPFAKLPPFIEKMEAAAAGHGPNRCATVDKTYVRIIDCMIAWLPQIAYQEPKYTTLVMMENSHFFWRFVSELSIPCLIPYQRKAYDMYKEHRDLYVSWSVKYAFPKVMEYFELLENTANSLSSLQDVPFTPGLSKQDLRTLLKTYLLKKKLQKAVNAMLQRAVKHLGEKGPLLPYIWTCMNDHFVSSFKRFESLVAQCYQAEEIELTVDDINAAFSSGNGEVLLEKLSESATSRSIHV</sequence>
<dbReference type="PANTHER" id="PTHR16092:SF14">
    <property type="entry name" value="EXOCYST COMPLEX COMPONENT 1 ISOFORM X1"/>
    <property type="match status" value="1"/>
</dbReference>
<dbReference type="Pfam" id="PF09763">
    <property type="entry name" value="Sec3_CC"/>
    <property type="match status" value="1"/>
</dbReference>
<dbReference type="InterPro" id="IPR048628">
    <property type="entry name" value="Sec3_C"/>
</dbReference>
<dbReference type="GO" id="GO:0005886">
    <property type="term" value="C:plasma membrane"/>
    <property type="evidence" value="ECO:0007669"/>
    <property type="project" value="TreeGrafter"/>
</dbReference>
<evidence type="ECO:0000259" key="5">
    <source>
        <dbReference type="Pfam" id="PF09763"/>
    </source>
</evidence>
<evidence type="ECO:0000256" key="1">
    <source>
        <dbReference type="ARBA" id="ARBA00006518"/>
    </source>
</evidence>
<dbReference type="GO" id="GO:0000145">
    <property type="term" value="C:exocyst"/>
    <property type="evidence" value="ECO:0007669"/>
    <property type="project" value="InterPro"/>
</dbReference>
<evidence type="ECO:0000259" key="6">
    <source>
        <dbReference type="Pfam" id="PF20654"/>
    </source>
</evidence>
<keyword evidence="4" id="KW-0175">Coiled coil</keyword>
<proteinExistence type="inferred from homology"/>
<evidence type="ECO:0000256" key="2">
    <source>
        <dbReference type="ARBA" id="ARBA00022448"/>
    </source>
</evidence>
<feature type="domain" description="Exocyst complex component Sec3 coiled-coil" evidence="5">
    <location>
        <begin position="51"/>
        <end position="167"/>
    </location>
</feature>
<keyword evidence="2" id="KW-0813">Transport</keyword>
<dbReference type="GO" id="GO:0005546">
    <property type="term" value="F:phosphatidylinositol-4,5-bisphosphate binding"/>
    <property type="evidence" value="ECO:0007669"/>
    <property type="project" value="TreeGrafter"/>
</dbReference>
<dbReference type="GO" id="GO:0006893">
    <property type="term" value="P:Golgi to plasma membrane transport"/>
    <property type="evidence" value="ECO:0007669"/>
    <property type="project" value="TreeGrafter"/>
</dbReference>
<protein>
    <submittedName>
        <fullName evidence="7">Uncharacterized protein</fullName>
    </submittedName>
</protein>
<comment type="similarity">
    <text evidence="1">Belongs to the SEC3 family.</text>
</comment>
<organism evidence="7">
    <name type="scientific">Spongospora subterranea</name>
    <dbReference type="NCBI Taxonomy" id="70186"/>
    <lineage>
        <taxon>Eukaryota</taxon>
        <taxon>Sar</taxon>
        <taxon>Rhizaria</taxon>
        <taxon>Endomyxa</taxon>
        <taxon>Phytomyxea</taxon>
        <taxon>Plasmodiophorida</taxon>
        <taxon>Plasmodiophoridae</taxon>
        <taxon>Spongospora</taxon>
    </lineage>
</organism>
<keyword evidence="3" id="KW-0268">Exocytosis</keyword>
<dbReference type="InterPro" id="IPR019160">
    <property type="entry name" value="Sec3_CC"/>
</dbReference>
<feature type="domain" description="Exocyst complex component Sec3 C-terminal" evidence="6">
    <location>
        <begin position="379"/>
        <end position="678"/>
    </location>
</feature>
<dbReference type="AlphaFoldDB" id="A0A0H5R967"/>
<dbReference type="PANTHER" id="PTHR16092">
    <property type="entry name" value="SEC3/SYNTAXIN-RELATED"/>
    <property type="match status" value="1"/>
</dbReference>
<evidence type="ECO:0000313" key="7">
    <source>
        <dbReference type="EMBL" id="CRZ10673.1"/>
    </source>
</evidence>
<name>A0A0H5R967_9EUKA</name>
<accession>A0A0H5R967</accession>
<dbReference type="GO" id="GO:0006887">
    <property type="term" value="P:exocytosis"/>
    <property type="evidence" value="ECO:0007669"/>
    <property type="project" value="UniProtKB-KW"/>
</dbReference>
<evidence type="ECO:0000256" key="3">
    <source>
        <dbReference type="ARBA" id="ARBA00022483"/>
    </source>
</evidence>
<evidence type="ECO:0000256" key="4">
    <source>
        <dbReference type="ARBA" id="ARBA00023054"/>
    </source>
</evidence>
<dbReference type="Pfam" id="PF20654">
    <property type="entry name" value="Sec3_C-term"/>
    <property type="match status" value="1"/>
</dbReference>